<feature type="transmembrane region" description="Helical" evidence="10">
    <location>
        <begin position="86"/>
        <end position="105"/>
    </location>
</feature>
<keyword evidence="3 9" id="KW-0813">Transport</keyword>
<feature type="transmembrane region" description="Helical" evidence="10">
    <location>
        <begin position="355"/>
        <end position="379"/>
    </location>
</feature>
<feature type="transmembrane region" description="Helical" evidence="10">
    <location>
        <begin position="259"/>
        <end position="283"/>
    </location>
</feature>
<dbReference type="InterPro" id="IPR020846">
    <property type="entry name" value="MFS_dom"/>
</dbReference>
<dbReference type="PROSITE" id="PS00216">
    <property type="entry name" value="SUGAR_TRANSPORT_1"/>
    <property type="match status" value="1"/>
</dbReference>
<keyword evidence="7 10" id="KW-1133">Transmembrane helix</keyword>
<protein>
    <submittedName>
        <fullName evidence="12">D-xylose-proton symporter</fullName>
    </submittedName>
</protein>
<evidence type="ECO:0000256" key="3">
    <source>
        <dbReference type="ARBA" id="ARBA00022448"/>
    </source>
</evidence>
<dbReference type="InterPro" id="IPR005828">
    <property type="entry name" value="MFS_sugar_transport-like"/>
</dbReference>
<keyword evidence="8 10" id="KW-0472">Membrane</keyword>
<dbReference type="InterPro" id="IPR036259">
    <property type="entry name" value="MFS_trans_sf"/>
</dbReference>
<dbReference type="InterPro" id="IPR050814">
    <property type="entry name" value="Myo-inositol_Transporter"/>
</dbReference>
<dbReference type="Gene3D" id="1.20.1250.20">
    <property type="entry name" value="MFS general substrate transporter like domains"/>
    <property type="match status" value="2"/>
</dbReference>
<dbReference type="GO" id="GO:0005886">
    <property type="term" value="C:plasma membrane"/>
    <property type="evidence" value="ECO:0007669"/>
    <property type="project" value="UniProtKB-SubCell"/>
</dbReference>
<evidence type="ECO:0000256" key="7">
    <source>
        <dbReference type="ARBA" id="ARBA00022989"/>
    </source>
</evidence>
<dbReference type="PRINTS" id="PR00171">
    <property type="entry name" value="SUGRTRNSPORT"/>
</dbReference>
<evidence type="ECO:0000256" key="2">
    <source>
        <dbReference type="ARBA" id="ARBA00010992"/>
    </source>
</evidence>
<gene>
    <name evidence="12" type="primary">xylE_2</name>
    <name evidence="12" type="ORF">CA13_39390</name>
</gene>
<feature type="transmembrane region" description="Helical" evidence="10">
    <location>
        <begin position="54"/>
        <end position="74"/>
    </location>
</feature>
<evidence type="ECO:0000256" key="6">
    <source>
        <dbReference type="ARBA" id="ARBA00022692"/>
    </source>
</evidence>
<dbReference type="Pfam" id="PF00083">
    <property type="entry name" value="Sugar_tr"/>
    <property type="match status" value="1"/>
</dbReference>
<keyword evidence="13" id="KW-1185">Reference proteome</keyword>
<feature type="transmembrane region" description="Helical" evidence="10">
    <location>
        <begin position="327"/>
        <end position="349"/>
    </location>
</feature>
<dbReference type="CDD" id="cd17359">
    <property type="entry name" value="MFS_XylE_like"/>
    <property type="match status" value="1"/>
</dbReference>
<evidence type="ECO:0000256" key="4">
    <source>
        <dbReference type="ARBA" id="ARBA00022475"/>
    </source>
</evidence>
<dbReference type="Proteomes" id="UP000315010">
    <property type="component" value="Unassembled WGS sequence"/>
</dbReference>
<dbReference type="SUPFAM" id="SSF103473">
    <property type="entry name" value="MFS general substrate transporter"/>
    <property type="match status" value="1"/>
</dbReference>
<dbReference type="InterPro" id="IPR003663">
    <property type="entry name" value="Sugar/inositol_transpt"/>
</dbReference>
<dbReference type="FunFam" id="1.20.1250.20:FF:000122">
    <property type="entry name" value="D-xylose transporter XylE"/>
    <property type="match status" value="1"/>
</dbReference>
<reference evidence="12 13" key="1">
    <citation type="submission" date="2019-02" db="EMBL/GenBank/DDBJ databases">
        <title>Deep-cultivation of Planctomycetes and their phenomic and genomic characterization uncovers novel biology.</title>
        <authorList>
            <person name="Wiegand S."/>
            <person name="Jogler M."/>
            <person name="Boedeker C."/>
            <person name="Pinto D."/>
            <person name="Vollmers J."/>
            <person name="Rivas-Marin E."/>
            <person name="Kohn T."/>
            <person name="Peeters S.H."/>
            <person name="Heuer A."/>
            <person name="Rast P."/>
            <person name="Oberbeckmann S."/>
            <person name="Bunk B."/>
            <person name="Jeske O."/>
            <person name="Meyerdierks A."/>
            <person name="Storesund J.E."/>
            <person name="Kallscheuer N."/>
            <person name="Luecker S."/>
            <person name="Lage O.M."/>
            <person name="Pohl T."/>
            <person name="Merkel B.J."/>
            <person name="Hornburger P."/>
            <person name="Mueller R.-W."/>
            <person name="Bruemmer F."/>
            <person name="Labrenz M."/>
            <person name="Spormann A.M."/>
            <person name="Op Den Camp H."/>
            <person name="Overmann J."/>
            <person name="Amann R."/>
            <person name="Jetten M.S.M."/>
            <person name="Mascher T."/>
            <person name="Medema M.H."/>
            <person name="Devos D.P."/>
            <person name="Kaster A.-K."/>
            <person name="Ovreas L."/>
            <person name="Rohde M."/>
            <person name="Galperin M.Y."/>
            <person name="Jogler C."/>
        </authorList>
    </citation>
    <scope>NUCLEOTIDE SEQUENCE [LARGE SCALE GENOMIC DNA]</scope>
    <source>
        <strain evidence="12 13">CA13</strain>
    </source>
</reference>
<dbReference type="EMBL" id="SJPJ01000001">
    <property type="protein sequence ID" value="TWT82476.1"/>
    <property type="molecule type" value="Genomic_DNA"/>
</dbReference>
<accession>A0A5C5Z5X5</accession>
<keyword evidence="6 10" id="KW-0812">Transmembrane</keyword>
<organism evidence="12 13">
    <name type="scientific">Novipirellula herctigrandis</name>
    <dbReference type="NCBI Taxonomy" id="2527986"/>
    <lineage>
        <taxon>Bacteria</taxon>
        <taxon>Pseudomonadati</taxon>
        <taxon>Planctomycetota</taxon>
        <taxon>Planctomycetia</taxon>
        <taxon>Pirellulales</taxon>
        <taxon>Pirellulaceae</taxon>
        <taxon>Novipirellula</taxon>
    </lineage>
</organism>
<feature type="domain" description="Major facilitator superfamily (MFS) profile" evidence="11">
    <location>
        <begin position="21"/>
        <end position="451"/>
    </location>
</feature>
<dbReference type="InterPro" id="IPR005829">
    <property type="entry name" value="Sugar_transporter_CS"/>
</dbReference>
<feature type="transmembrane region" description="Helical" evidence="10">
    <location>
        <begin position="146"/>
        <end position="168"/>
    </location>
</feature>
<comment type="subcellular location">
    <subcellularLocation>
        <location evidence="1">Cell membrane</location>
        <topology evidence="1">Multi-pass membrane protein</topology>
    </subcellularLocation>
</comment>
<evidence type="ECO:0000313" key="13">
    <source>
        <dbReference type="Proteomes" id="UP000315010"/>
    </source>
</evidence>
<evidence type="ECO:0000256" key="10">
    <source>
        <dbReference type="SAM" id="Phobius"/>
    </source>
</evidence>
<feature type="transmembrane region" description="Helical" evidence="10">
    <location>
        <begin position="180"/>
        <end position="202"/>
    </location>
</feature>
<feature type="transmembrane region" description="Helical" evidence="10">
    <location>
        <begin position="391"/>
        <end position="409"/>
    </location>
</feature>
<proteinExistence type="inferred from homology"/>
<evidence type="ECO:0000256" key="5">
    <source>
        <dbReference type="ARBA" id="ARBA00022597"/>
    </source>
</evidence>
<dbReference type="NCBIfam" id="TIGR00879">
    <property type="entry name" value="SP"/>
    <property type="match status" value="1"/>
</dbReference>
<name>A0A5C5Z5X5_9BACT</name>
<dbReference type="PANTHER" id="PTHR48020:SF12">
    <property type="entry name" value="PROTON MYO-INOSITOL COTRANSPORTER"/>
    <property type="match status" value="1"/>
</dbReference>
<keyword evidence="4" id="KW-1003">Cell membrane</keyword>
<dbReference type="PROSITE" id="PS50850">
    <property type="entry name" value="MFS"/>
    <property type="match status" value="1"/>
</dbReference>
<dbReference type="PROSITE" id="PS00217">
    <property type="entry name" value="SUGAR_TRANSPORT_2"/>
    <property type="match status" value="1"/>
</dbReference>
<dbReference type="PANTHER" id="PTHR48020">
    <property type="entry name" value="PROTON MYO-INOSITOL COTRANSPORTER"/>
    <property type="match status" value="1"/>
</dbReference>
<feature type="transmembrane region" description="Helical" evidence="10">
    <location>
        <begin position="429"/>
        <end position="447"/>
    </location>
</feature>
<evidence type="ECO:0000256" key="8">
    <source>
        <dbReference type="ARBA" id="ARBA00023136"/>
    </source>
</evidence>
<comment type="caution">
    <text evidence="12">The sequence shown here is derived from an EMBL/GenBank/DDBJ whole genome shotgun (WGS) entry which is preliminary data.</text>
</comment>
<sequence length="466" mass="51110">MNQTRSTHQDDHGSTVYLTLVVLVATLGGLLFGYDTAVISGAIGFLQQHFELDAATKGWAASSALVGCFAGVTFAGELNDRLGRRFALLISASLFLVSAIGTALPETLTQFIIFRAIGGLGVGIASMTSPMYIAEISPARIRGRMVSLNQFAIIFGMLVVYFVNYFIVGQGDEAWNTSTGWRWMFGSEAIPALLLLGLMLVVPESPRFLFKQGNQEKARRILQRIDGETHADREIAEIKATMDEETGSITQLLQPGMRIVLVIAILLAVLQQITGINVFLYYAPEILKSMAGAETDVALLQTVLVGAVNLVFTVLAIWIVDKVGRKPLMIIGAAGMGICLTAIGLSVSAGAVSGWLLIFMLGYIACFAMSVGPVTWVILSEIFPTKIRGRALAIATFFLWFSNFVVSQTFPMMDEHPWLVEKFNHGFPFFVYAAFCLVLVVVMFCFVPETKGRTLEELERMWLERR</sequence>
<dbReference type="InterPro" id="IPR047984">
    <property type="entry name" value="XylE-like"/>
</dbReference>
<dbReference type="AlphaFoldDB" id="A0A5C5Z5X5"/>
<evidence type="ECO:0000259" key="11">
    <source>
        <dbReference type="PROSITE" id="PS50850"/>
    </source>
</evidence>
<feature type="transmembrane region" description="Helical" evidence="10">
    <location>
        <begin position="111"/>
        <end position="134"/>
    </location>
</feature>
<feature type="transmembrane region" description="Helical" evidence="10">
    <location>
        <begin position="15"/>
        <end position="34"/>
    </location>
</feature>
<evidence type="ECO:0000256" key="9">
    <source>
        <dbReference type="RuleBase" id="RU003346"/>
    </source>
</evidence>
<evidence type="ECO:0000313" key="12">
    <source>
        <dbReference type="EMBL" id="TWT82476.1"/>
    </source>
</evidence>
<keyword evidence="5" id="KW-0762">Sugar transport</keyword>
<comment type="similarity">
    <text evidence="2 9">Belongs to the major facilitator superfamily. Sugar transporter (TC 2.A.1.1) family.</text>
</comment>
<evidence type="ECO:0000256" key="1">
    <source>
        <dbReference type="ARBA" id="ARBA00004651"/>
    </source>
</evidence>
<dbReference type="GO" id="GO:0022857">
    <property type="term" value="F:transmembrane transporter activity"/>
    <property type="evidence" value="ECO:0007669"/>
    <property type="project" value="InterPro"/>
</dbReference>
<feature type="transmembrane region" description="Helical" evidence="10">
    <location>
        <begin position="298"/>
        <end position="320"/>
    </location>
</feature>